<dbReference type="Proteomes" id="UP001160390">
    <property type="component" value="Unassembled WGS sequence"/>
</dbReference>
<dbReference type="GO" id="GO:0005506">
    <property type="term" value="F:iron ion binding"/>
    <property type="evidence" value="ECO:0007669"/>
    <property type="project" value="InterPro"/>
</dbReference>
<evidence type="ECO:0000256" key="5">
    <source>
        <dbReference type="PIRSR" id="PIRSR602401-1"/>
    </source>
</evidence>
<dbReference type="InterPro" id="IPR001128">
    <property type="entry name" value="Cyt_P450"/>
</dbReference>
<dbReference type="InterPro" id="IPR050121">
    <property type="entry name" value="Cytochrome_P450_monoxygenase"/>
</dbReference>
<evidence type="ECO:0000256" key="2">
    <source>
        <dbReference type="ARBA" id="ARBA00022617"/>
    </source>
</evidence>
<evidence type="ECO:0000256" key="6">
    <source>
        <dbReference type="SAM" id="Phobius"/>
    </source>
</evidence>
<feature type="binding site" description="axial binding residue" evidence="5">
    <location>
        <position position="457"/>
    </location>
    <ligand>
        <name>heme</name>
        <dbReference type="ChEBI" id="CHEBI:30413"/>
    </ligand>
    <ligandPart>
        <name>Fe</name>
        <dbReference type="ChEBI" id="CHEBI:18248"/>
    </ligandPart>
</feature>
<dbReference type="GO" id="GO:0004497">
    <property type="term" value="F:monooxygenase activity"/>
    <property type="evidence" value="ECO:0007669"/>
    <property type="project" value="InterPro"/>
</dbReference>
<reference evidence="7" key="1">
    <citation type="submission" date="2023-01" db="EMBL/GenBank/DDBJ databases">
        <authorList>
            <person name="Piombo E."/>
        </authorList>
    </citation>
    <scope>NUCLEOTIDE SEQUENCE</scope>
</reference>
<dbReference type="PRINTS" id="PR00463">
    <property type="entry name" value="EP450I"/>
</dbReference>
<evidence type="ECO:0000256" key="1">
    <source>
        <dbReference type="ARBA" id="ARBA00010617"/>
    </source>
</evidence>
<dbReference type="GO" id="GO:0020037">
    <property type="term" value="F:heme binding"/>
    <property type="evidence" value="ECO:0007669"/>
    <property type="project" value="InterPro"/>
</dbReference>
<sequence length="513" mass="58273">MEFIYDDITRLTEESPRTTAVIVLLSILFITSLLIAVYRLVFHALRHVPGPFLAKISDLYFVPSTFKFDRVYRLRELHQKYGPVIRVGPNEVSISDWRMYRRIYNDRQTLKDPRFYSPFSFLGHGNVFSVTDPADHSARRGLQAKTYSQREIAAHTSVITERTDLLIDRLLKSASKSPTQTADAYDLFGAWGIEIITKIMVNADLPDDPSQMIHILEALEGSPPTFFANILVPWLQTFRLRTKIPGPLGHAYRAFDEWESLTAGMLHGFQRQDHGSADAKSFGVGPLLDARNKKLDRRYTFREALEEAMGVVLAGSGVSAHTLMYLVYALSLPQGRRVQERLREELREAGDSLAELTALPYLSAVIKETYRVYPAIMSTLPRILGQPLEILDTNITLPPGTIVGMQNYLHHRDPVLFPQPDDFIPERWLEGHEMSRNINLDDANAALTPYSVGSRNCMGQSLAKTELYLAVPRLVRRLDFSLSSKMGKDDMHMRDAWAVQPKGRRLFLDVKPV</sequence>
<proteinExistence type="inferred from homology"/>
<name>A0AA35QFZ9_9HYPO</name>
<evidence type="ECO:0000313" key="7">
    <source>
        <dbReference type="EMBL" id="CAI6101195.1"/>
    </source>
</evidence>
<dbReference type="InterPro" id="IPR002401">
    <property type="entry name" value="Cyt_P450_E_grp-I"/>
</dbReference>
<keyword evidence="6" id="KW-0812">Transmembrane</keyword>
<dbReference type="PANTHER" id="PTHR24305:SF166">
    <property type="entry name" value="CYTOCHROME P450 12A4, MITOCHONDRIAL-RELATED"/>
    <property type="match status" value="1"/>
</dbReference>
<accession>A0AA35QFZ9</accession>
<keyword evidence="4 5" id="KW-0408">Iron</keyword>
<dbReference type="Pfam" id="PF00067">
    <property type="entry name" value="p450"/>
    <property type="match status" value="1"/>
</dbReference>
<dbReference type="SUPFAM" id="SSF48264">
    <property type="entry name" value="Cytochrome P450"/>
    <property type="match status" value="1"/>
</dbReference>
<keyword evidence="3 5" id="KW-0479">Metal-binding</keyword>
<protein>
    <submittedName>
        <fullName evidence="7">Uncharacterized protein</fullName>
    </submittedName>
</protein>
<keyword evidence="6" id="KW-1133">Transmembrane helix</keyword>
<dbReference type="AlphaFoldDB" id="A0AA35QFZ9"/>
<evidence type="ECO:0000256" key="4">
    <source>
        <dbReference type="ARBA" id="ARBA00023004"/>
    </source>
</evidence>
<keyword evidence="6" id="KW-0472">Membrane</keyword>
<dbReference type="InterPro" id="IPR036396">
    <property type="entry name" value="Cyt_P450_sf"/>
</dbReference>
<feature type="transmembrane region" description="Helical" evidence="6">
    <location>
        <begin position="20"/>
        <end position="41"/>
    </location>
</feature>
<comment type="similarity">
    <text evidence="1">Belongs to the cytochrome P450 family.</text>
</comment>
<evidence type="ECO:0000256" key="3">
    <source>
        <dbReference type="ARBA" id="ARBA00022723"/>
    </source>
</evidence>
<dbReference type="GO" id="GO:0016705">
    <property type="term" value="F:oxidoreductase activity, acting on paired donors, with incorporation or reduction of molecular oxygen"/>
    <property type="evidence" value="ECO:0007669"/>
    <property type="project" value="InterPro"/>
</dbReference>
<dbReference type="PRINTS" id="PR00385">
    <property type="entry name" value="P450"/>
</dbReference>
<keyword evidence="2 5" id="KW-0349">Heme</keyword>
<dbReference type="Gene3D" id="1.10.630.10">
    <property type="entry name" value="Cytochrome P450"/>
    <property type="match status" value="1"/>
</dbReference>
<keyword evidence="8" id="KW-1185">Reference proteome</keyword>
<organism evidence="7 8">
    <name type="scientific">Clonostachys chloroleuca</name>
    <dbReference type="NCBI Taxonomy" id="1926264"/>
    <lineage>
        <taxon>Eukaryota</taxon>
        <taxon>Fungi</taxon>
        <taxon>Dikarya</taxon>
        <taxon>Ascomycota</taxon>
        <taxon>Pezizomycotina</taxon>
        <taxon>Sordariomycetes</taxon>
        <taxon>Hypocreomycetidae</taxon>
        <taxon>Hypocreales</taxon>
        <taxon>Bionectriaceae</taxon>
        <taxon>Clonostachys</taxon>
    </lineage>
</organism>
<dbReference type="PANTHER" id="PTHR24305">
    <property type="entry name" value="CYTOCHROME P450"/>
    <property type="match status" value="1"/>
</dbReference>
<gene>
    <name evidence="7" type="ORF">CCHLO57077_00006428</name>
</gene>
<comment type="cofactor">
    <cofactor evidence="5">
        <name>heme</name>
        <dbReference type="ChEBI" id="CHEBI:30413"/>
    </cofactor>
</comment>
<evidence type="ECO:0000313" key="8">
    <source>
        <dbReference type="Proteomes" id="UP001160390"/>
    </source>
</evidence>
<dbReference type="EMBL" id="CABFNP030001360">
    <property type="protein sequence ID" value="CAI6101195.1"/>
    <property type="molecule type" value="Genomic_DNA"/>
</dbReference>
<comment type="caution">
    <text evidence="7">The sequence shown here is derived from an EMBL/GenBank/DDBJ whole genome shotgun (WGS) entry which is preliminary data.</text>
</comment>